<dbReference type="Proteomes" id="UP000199371">
    <property type="component" value="Unassembled WGS sequence"/>
</dbReference>
<dbReference type="Pfam" id="PF02668">
    <property type="entry name" value="TauD"/>
    <property type="match status" value="1"/>
</dbReference>
<protein>
    <submittedName>
        <fullName evidence="4">Taurine dioxygenase, alpha-ketoglutarate-dependent</fullName>
    </submittedName>
</protein>
<dbReference type="PANTHER" id="PTHR10696:SF21">
    <property type="entry name" value="TAUD_TFDA-LIKE DOMAIN-CONTAINING PROTEIN"/>
    <property type="match status" value="1"/>
</dbReference>
<keyword evidence="5" id="KW-1185">Reference proteome</keyword>
<dbReference type="InterPro" id="IPR003819">
    <property type="entry name" value="TauD/TfdA-like"/>
</dbReference>
<dbReference type="Gene3D" id="3.60.130.10">
    <property type="entry name" value="Clavaminate synthase-like"/>
    <property type="match status" value="1"/>
</dbReference>
<name>A0A1H6MUC2_9GAMM</name>
<dbReference type="PANTHER" id="PTHR10696">
    <property type="entry name" value="GAMMA-BUTYROBETAINE HYDROXYLASE-RELATED"/>
    <property type="match status" value="1"/>
</dbReference>
<dbReference type="STRING" id="173990.SAMN05660691_03151"/>
<dbReference type="OrthoDB" id="9769888at2"/>
<comment type="cofactor">
    <cofactor evidence="1">
        <name>Fe(2+)</name>
        <dbReference type="ChEBI" id="CHEBI:29033"/>
    </cofactor>
</comment>
<keyword evidence="4" id="KW-0223">Dioxygenase</keyword>
<evidence type="ECO:0000259" key="3">
    <source>
        <dbReference type="Pfam" id="PF02668"/>
    </source>
</evidence>
<dbReference type="InterPro" id="IPR042098">
    <property type="entry name" value="TauD-like_sf"/>
</dbReference>
<evidence type="ECO:0000256" key="1">
    <source>
        <dbReference type="ARBA" id="ARBA00001954"/>
    </source>
</evidence>
<evidence type="ECO:0000313" key="5">
    <source>
        <dbReference type="Proteomes" id="UP000199371"/>
    </source>
</evidence>
<evidence type="ECO:0000256" key="2">
    <source>
        <dbReference type="ARBA" id="ARBA00023002"/>
    </source>
</evidence>
<dbReference type="SUPFAM" id="SSF51197">
    <property type="entry name" value="Clavaminate synthase-like"/>
    <property type="match status" value="1"/>
</dbReference>
<feature type="domain" description="TauD/TfdA-like" evidence="3">
    <location>
        <begin position="62"/>
        <end position="352"/>
    </location>
</feature>
<dbReference type="EMBL" id="FNXF01000014">
    <property type="protein sequence ID" value="SEI05593.1"/>
    <property type="molecule type" value="Genomic_DNA"/>
</dbReference>
<dbReference type="RefSeq" id="WP_143039973.1">
    <property type="nucleotide sequence ID" value="NZ_FNXF01000014.1"/>
</dbReference>
<evidence type="ECO:0000313" key="4">
    <source>
        <dbReference type="EMBL" id="SEI05593.1"/>
    </source>
</evidence>
<proteinExistence type="predicted"/>
<keyword evidence="2" id="KW-0560">Oxidoreductase</keyword>
<reference evidence="5" key="1">
    <citation type="submission" date="2016-10" db="EMBL/GenBank/DDBJ databases">
        <authorList>
            <person name="Varghese N."/>
            <person name="Submissions S."/>
        </authorList>
    </citation>
    <scope>NUCLEOTIDE SEQUENCE [LARGE SCALE GENOMIC DNA]</scope>
    <source>
        <strain evidence="5">DSM 17616</strain>
    </source>
</reference>
<gene>
    <name evidence="4" type="ORF">SAMN05660691_03151</name>
</gene>
<sequence length="359" mass="41013">MSENQSQIISQDASAATTPVRKEFKRGAVRLSIDKSALNLVVWESLYDTPDSPLVIKPAASHIDAHVWASANRSVIDKLLVEHGALLFRGFSLATVKGVSDFSKLVMDSVFKENTEHQRIDEAGEVQIPVEYTKSEFLLWHNENTFNLRWPRKAIFACAQPAVTGGQTPVVDSRSVYQQMDPDIRQEFVDKQVMYVRTYGPDNRIGLGWKTIFGTDNKAKVEALCKEQKMDFEWRGGDRLSTFSVRPAVWQHPVSGEWSWFNQAQHWHFSCLDNNTRAALQRLYSDEKDYPRNCYFGDGSPIGDDIMSEILDLYRKNHIEFDWQQGDLLLVDNILKAHARNPFEGERKILVCFGDMGSF</sequence>
<dbReference type="AlphaFoldDB" id="A0A1H6MUC2"/>
<organism evidence="4 5">
    <name type="scientific">Rheinheimera pacifica</name>
    <dbReference type="NCBI Taxonomy" id="173990"/>
    <lineage>
        <taxon>Bacteria</taxon>
        <taxon>Pseudomonadati</taxon>
        <taxon>Pseudomonadota</taxon>
        <taxon>Gammaproteobacteria</taxon>
        <taxon>Chromatiales</taxon>
        <taxon>Chromatiaceae</taxon>
        <taxon>Rheinheimera</taxon>
    </lineage>
</organism>
<accession>A0A1H6MUC2</accession>
<dbReference type="InterPro" id="IPR050411">
    <property type="entry name" value="AlphaKG_dependent_hydroxylases"/>
</dbReference>
<dbReference type="GO" id="GO:0016706">
    <property type="term" value="F:2-oxoglutarate-dependent dioxygenase activity"/>
    <property type="evidence" value="ECO:0007669"/>
    <property type="project" value="UniProtKB-ARBA"/>
</dbReference>